<organism evidence="1 2">
    <name type="scientific">Panagrolaimus superbus</name>
    <dbReference type="NCBI Taxonomy" id="310955"/>
    <lineage>
        <taxon>Eukaryota</taxon>
        <taxon>Metazoa</taxon>
        <taxon>Ecdysozoa</taxon>
        <taxon>Nematoda</taxon>
        <taxon>Chromadorea</taxon>
        <taxon>Rhabditida</taxon>
        <taxon>Tylenchina</taxon>
        <taxon>Panagrolaimomorpha</taxon>
        <taxon>Panagrolaimoidea</taxon>
        <taxon>Panagrolaimidae</taxon>
        <taxon>Panagrolaimus</taxon>
    </lineage>
</organism>
<evidence type="ECO:0000313" key="2">
    <source>
        <dbReference type="WBParaSite" id="PSU_v2.g12749.t1"/>
    </source>
</evidence>
<dbReference type="WBParaSite" id="PSU_v2.g12749.t1">
    <property type="protein sequence ID" value="PSU_v2.g12749.t1"/>
    <property type="gene ID" value="PSU_v2.g12749"/>
</dbReference>
<protein>
    <submittedName>
        <fullName evidence="2">Uncharacterized protein</fullName>
    </submittedName>
</protein>
<sequence>MEELQSDYVSSIRENFPGFFEKKDEVYPFEFEFNNKDSVEDGFPEVLDLSAFFIPTEDDITTHKADEGKSIFSTAFKNKNFKDEDMDTKKN</sequence>
<proteinExistence type="predicted"/>
<accession>A0A914XXS6</accession>
<name>A0A914XXS6_9BILA</name>
<dbReference type="Proteomes" id="UP000887577">
    <property type="component" value="Unplaced"/>
</dbReference>
<evidence type="ECO:0000313" key="1">
    <source>
        <dbReference type="Proteomes" id="UP000887577"/>
    </source>
</evidence>
<dbReference type="AlphaFoldDB" id="A0A914XXS6"/>
<keyword evidence="1" id="KW-1185">Reference proteome</keyword>
<reference evidence="2" key="1">
    <citation type="submission" date="2022-11" db="UniProtKB">
        <authorList>
            <consortium name="WormBaseParasite"/>
        </authorList>
    </citation>
    <scope>IDENTIFICATION</scope>
</reference>